<dbReference type="OrthoDB" id="70250at2759"/>
<dbReference type="EMBL" id="MU005958">
    <property type="protein sequence ID" value="KAF2864250.1"/>
    <property type="molecule type" value="Genomic_DNA"/>
</dbReference>
<dbReference type="Pfam" id="PF05024">
    <property type="entry name" value="Gpi1"/>
    <property type="match status" value="1"/>
</dbReference>
<dbReference type="Proteomes" id="UP000799421">
    <property type="component" value="Unassembled WGS sequence"/>
</dbReference>
<feature type="transmembrane region" description="Helical" evidence="1">
    <location>
        <begin position="511"/>
        <end position="536"/>
    </location>
</feature>
<dbReference type="PANTHER" id="PTHR21329:SF3">
    <property type="entry name" value="PHOSPHATIDYLINOSITOL N-ACETYLGLUCOSAMINYLTRANSFERASE SUBUNIT Q"/>
    <property type="match status" value="1"/>
</dbReference>
<reference evidence="2" key="1">
    <citation type="journal article" date="2020" name="Stud. Mycol.">
        <title>101 Dothideomycetes genomes: a test case for predicting lifestyles and emergence of pathogens.</title>
        <authorList>
            <person name="Haridas S."/>
            <person name="Albert R."/>
            <person name="Binder M."/>
            <person name="Bloem J."/>
            <person name="Labutti K."/>
            <person name="Salamov A."/>
            <person name="Andreopoulos B."/>
            <person name="Baker S."/>
            <person name="Barry K."/>
            <person name="Bills G."/>
            <person name="Bluhm B."/>
            <person name="Cannon C."/>
            <person name="Castanera R."/>
            <person name="Culley D."/>
            <person name="Daum C."/>
            <person name="Ezra D."/>
            <person name="Gonzalez J."/>
            <person name="Henrissat B."/>
            <person name="Kuo A."/>
            <person name="Liang C."/>
            <person name="Lipzen A."/>
            <person name="Lutzoni F."/>
            <person name="Magnuson J."/>
            <person name="Mondo S."/>
            <person name="Nolan M."/>
            <person name="Ohm R."/>
            <person name="Pangilinan J."/>
            <person name="Park H.-J."/>
            <person name="Ramirez L."/>
            <person name="Alfaro M."/>
            <person name="Sun H."/>
            <person name="Tritt A."/>
            <person name="Yoshinaga Y."/>
            <person name="Zwiers L.-H."/>
            <person name="Turgeon B."/>
            <person name="Goodwin S."/>
            <person name="Spatafora J."/>
            <person name="Crous P."/>
            <person name="Grigoriev I."/>
        </authorList>
    </citation>
    <scope>NUCLEOTIDE SEQUENCE</scope>
    <source>
        <strain evidence="2">CBS 480.64</strain>
    </source>
</reference>
<feature type="transmembrane region" description="Helical" evidence="1">
    <location>
        <begin position="404"/>
        <end position="423"/>
    </location>
</feature>
<keyword evidence="1" id="KW-0812">Transmembrane</keyword>
<dbReference type="AlphaFoldDB" id="A0A6A7C9Y5"/>
<organism evidence="2 3">
    <name type="scientific">Piedraia hortae CBS 480.64</name>
    <dbReference type="NCBI Taxonomy" id="1314780"/>
    <lineage>
        <taxon>Eukaryota</taxon>
        <taxon>Fungi</taxon>
        <taxon>Dikarya</taxon>
        <taxon>Ascomycota</taxon>
        <taxon>Pezizomycotina</taxon>
        <taxon>Dothideomycetes</taxon>
        <taxon>Dothideomycetidae</taxon>
        <taxon>Capnodiales</taxon>
        <taxon>Piedraiaceae</taxon>
        <taxon>Piedraia</taxon>
    </lineage>
</organism>
<name>A0A6A7C9Y5_9PEZI</name>
<accession>A0A6A7C9Y5</accession>
<keyword evidence="1" id="KW-1133">Transmembrane helix</keyword>
<keyword evidence="3" id="KW-1185">Reference proteome</keyword>
<proteinExistence type="predicted"/>
<feature type="transmembrane region" description="Helical" evidence="1">
    <location>
        <begin position="435"/>
        <end position="459"/>
    </location>
</feature>
<dbReference type="InterPro" id="IPR007720">
    <property type="entry name" value="PigQ/GPI1"/>
</dbReference>
<evidence type="ECO:0000313" key="2">
    <source>
        <dbReference type="EMBL" id="KAF2864250.1"/>
    </source>
</evidence>
<gene>
    <name evidence="2" type="ORF">K470DRAFT_240466</name>
</gene>
<feature type="transmembrane region" description="Helical" evidence="1">
    <location>
        <begin position="234"/>
        <end position="255"/>
    </location>
</feature>
<protein>
    <submittedName>
        <fullName evidence="2">Gpi1-domain-containing protein</fullName>
    </submittedName>
</protein>
<sequence>MPKLMRLFWPLDAAGNGQAGALVGWCNSERDFLVAAVLPGVEARDAEHALRNGSLLRSQHPLERLLRRCGGRPLQVLGTFNGPCEGRLSLRQTADDLAPRILDRGDAEAVQIFVLERPNPWQMQYFSLAPLSLAARPQLDKEDKAEQQRKERLIAKVKQHTVVRHVHTAQEMALPAIISQINCSAELEGLMRRNIGCVGVQRPRSLSELAVQFATELGARVLGGMPKRARYLSVRALGTLLVMLRVAAEVLLTLLNKRLWNISIRDVSATAQQVDMRLQQFCHWPGQWVAITRRGRDWASCSEGHAEYVRFYNSLWLVANDLVFGVALGTYLLQHADYVAARADEAVATASVAGLQGLVRWLMDWPAGLKLNNDLAYFLGDMFLWVMEYWDGSMRQLRPLLPRAVQLIALSSFVGASLPISLLSDALSLLTLHIWSFYLASARLYSWQLTVIYSLFQLFRGNKVNVLRNRIDRCDYDLDQLLLGTILFTLLFFLLPTVAVFYVTFAGGKMVIITLQALLDTALACLNYFPLFALMLRVKDPRRLPGGIRFELCPSVDSTVPTAHVRLKPISLPLSHIFAQYAQLGVSLRRHYLSAHVAKCLATGQDVPSMQRQGLYALQYRMLPEHKLSISELWKLLTEMDCK</sequence>
<evidence type="ECO:0000313" key="3">
    <source>
        <dbReference type="Proteomes" id="UP000799421"/>
    </source>
</evidence>
<feature type="transmembrane region" description="Helical" evidence="1">
    <location>
        <begin position="480"/>
        <end position="505"/>
    </location>
</feature>
<dbReference type="GO" id="GO:0006506">
    <property type="term" value="P:GPI anchor biosynthetic process"/>
    <property type="evidence" value="ECO:0007669"/>
    <property type="project" value="InterPro"/>
</dbReference>
<dbReference type="GO" id="GO:0005783">
    <property type="term" value="C:endoplasmic reticulum"/>
    <property type="evidence" value="ECO:0007669"/>
    <property type="project" value="TreeGrafter"/>
</dbReference>
<dbReference type="PANTHER" id="PTHR21329">
    <property type="entry name" value="PHOSPHATIDYLINOSITOL N-ACETYLGLUCOSAMINYLTRANSFERASE SUBUNIT Q-RELATED"/>
    <property type="match status" value="1"/>
</dbReference>
<keyword evidence="1" id="KW-0472">Membrane</keyword>
<evidence type="ECO:0000256" key="1">
    <source>
        <dbReference type="SAM" id="Phobius"/>
    </source>
</evidence>
<dbReference type="GO" id="GO:0016020">
    <property type="term" value="C:membrane"/>
    <property type="evidence" value="ECO:0007669"/>
    <property type="project" value="InterPro"/>
</dbReference>